<keyword evidence="3 5" id="KW-0479">Metal-binding</keyword>
<dbReference type="SUPFAM" id="SSF88723">
    <property type="entry name" value="PIN domain-like"/>
    <property type="match status" value="1"/>
</dbReference>
<keyword evidence="5" id="KW-0800">Toxin</keyword>
<evidence type="ECO:0000256" key="1">
    <source>
        <dbReference type="ARBA" id="ARBA00022649"/>
    </source>
</evidence>
<comment type="cofactor">
    <cofactor evidence="5">
        <name>Mg(2+)</name>
        <dbReference type="ChEBI" id="CHEBI:18420"/>
    </cofactor>
</comment>
<dbReference type="InterPro" id="IPR029060">
    <property type="entry name" value="PIN-like_dom_sf"/>
</dbReference>
<keyword evidence="5" id="KW-0460">Magnesium</keyword>
<comment type="caution">
    <text evidence="7">The sequence shown here is derived from an EMBL/GenBank/DDBJ whole genome shotgun (WGS) entry which is preliminary data.</text>
</comment>
<dbReference type="RefSeq" id="WP_238182315.1">
    <property type="nucleotide sequence ID" value="NZ_BPRB01000092.1"/>
</dbReference>
<proteinExistence type="inferred from homology"/>
<feature type="binding site" evidence="5">
    <location>
        <position position="104"/>
    </location>
    <ligand>
        <name>Mg(2+)</name>
        <dbReference type="ChEBI" id="CHEBI:18420"/>
    </ligand>
</feature>
<dbReference type="InterPro" id="IPR002716">
    <property type="entry name" value="PIN_dom"/>
</dbReference>
<organism evidence="7 8">
    <name type="scientific">Methylobacterium trifolii</name>
    <dbReference type="NCBI Taxonomy" id="1003092"/>
    <lineage>
        <taxon>Bacteria</taxon>
        <taxon>Pseudomonadati</taxon>
        <taxon>Pseudomonadota</taxon>
        <taxon>Alphaproteobacteria</taxon>
        <taxon>Hyphomicrobiales</taxon>
        <taxon>Methylobacteriaceae</taxon>
        <taxon>Methylobacterium</taxon>
    </lineage>
</organism>
<evidence type="ECO:0000256" key="4">
    <source>
        <dbReference type="ARBA" id="ARBA00022801"/>
    </source>
</evidence>
<reference evidence="7" key="1">
    <citation type="journal article" date="2021" name="Front. Microbiol.">
        <title>Comprehensive Comparative Genomics and Phenotyping of Methylobacterium Species.</title>
        <authorList>
            <person name="Alessa O."/>
            <person name="Ogura Y."/>
            <person name="Fujitani Y."/>
            <person name="Takami H."/>
            <person name="Hayashi T."/>
            <person name="Sahin N."/>
            <person name="Tani A."/>
        </authorList>
    </citation>
    <scope>NUCLEOTIDE SEQUENCE</scope>
    <source>
        <strain evidence="7">DSM 23632</strain>
    </source>
</reference>
<reference evidence="7" key="2">
    <citation type="submission" date="2021-08" db="EMBL/GenBank/DDBJ databases">
        <authorList>
            <person name="Tani A."/>
            <person name="Ola A."/>
            <person name="Ogura Y."/>
            <person name="Katsura K."/>
            <person name="Hayashi T."/>
        </authorList>
    </citation>
    <scope>NUCLEOTIDE SEQUENCE</scope>
    <source>
        <strain evidence="7">DSM 23632</strain>
    </source>
</reference>
<keyword evidence="1 5" id="KW-1277">Toxin-antitoxin system</keyword>
<dbReference type="Pfam" id="PF01850">
    <property type="entry name" value="PIN"/>
    <property type="match status" value="1"/>
</dbReference>
<evidence type="ECO:0000256" key="3">
    <source>
        <dbReference type="ARBA" id="ARBA00022723"/>
    </source>
</evidence>
<dbReference type="Proteomes" id="UP001055057">
    <property type="component" value="Unassembled WGS sequence"/>
</dbReference>
<name>A0ABQ4TWV4_9HYPH</name>
<keyword evidence="4 5" id="KW-0378">Hydrolase</keyword>
<keyword evidence="2 5" id="KW-0540">Nuclease</keyword>
<feature type="binding site" evidence="5">
    <location>
        <position position="5"/>
    </location>
    <ligand>
        <name>Mg(2+)</name>
        <dbReference type="ChEBI" id="CHEBI:18420"/>
    </ligand>
</feature>
<gene>
    <name evidence="5" type="primary">vapC</name>
    <name evidence="7" type="ORF">MPOCJGCO_1846</name>
</gene>
<keyword evidence="8" id="KW-1185">Reference proteome</keyword>
<dbReference type="EMBL" id="BPRB01000092">
    <property type="protein sequence ID" value="GJE59744.1"/>
    <property type="molecule type" value="Genomic_DNA"/>
</dbReference>
<dbReference type="InterPro" id="IPR022907">
    <property type="entry name" value="VapC_family"/>
</dbReference>
<accession>A0ABQ4TWV4</accession>
<sequence length="135" mass="14271">MTFLDASALVAIVLGEPDAKGLAERLDAASDPNTSPIAYYEAVLAIARHRSGGLDTARADLRVLLTEAGIRLVSVTPEDADAAPAAFERFGKGRGHPARLNMGDCFAYAAAKRHQVPLLFKGNDFSQTDVNSASD</sequence>
<evidence type="ECO:0000256" key="2">
    <source>
        <dbReference type="ARBA" id="ARBA00022722"/>
    </source>
</evidence>
<dbReference type="EC" id="3.1.-.-" evidence="5"/>
<feature type="domain" description="PIN" evidence="6">
    <location>
        <begin position="3"/>
        <end position="129"/>
    </location>
</feature>
<comment type="function">
    <text evidence="5">Toxic component of a toxin-antitoxin (TA) system. An RNase.</text>
</comment>
<evidence type="ECO:0000259" key="6">
    <source>
        <dbReference type="Pfam" id="PF01850"/>
    </source>
</evidence>
<protein>
    <recommendedName>
        <fullName evidence="5">Ribonuclease VapC</fullName>
        <shortName evidence="5">RNase VapC</shortName>
        <ecNumber evidence="5">3.1.-.-</ecNumber>
    </recommendedName>
    <alternativeName>
        <fullName evidence="5">Toxin VapC</fullName>
    </alternativeName>
</protein>
<dbReference type="CDD" id="cd09871">
    <property type="entry name" value="PIN_MtVapC28-VapC30-like"/>
    <property type="match status" value="1"/>
</dbReference>
<evidence type="ECO:0000313" key="7">
    <source>
        <dbReference type="EMBL" id="GJE59744.1"/>
    </source>
</evidence>
<dbReference type="HAMAP" id="MF_00265">
    <property type="entry name" value="VapC_Nob1"/>
    <property type="match status" value="1"/>
</dbReference>
<comment type="similarity">
    <text evidence="5">Belongs to the PINc/VapC protein family.</text>
</comment>
<evidence type="ECO:0000256" key="5">
    <source>
        <dbReference type="HAMAP-Rule" id="MF_00265"/>
    </source>
</evidence>
<dbReference type="Gene3D" id="3.40.50.1010">
    <property type="entry name" value="5'-nuclease"/>
    <property type="match status" value="1"/>
</dbReference>
<evidence type="ECO:0000313" key="8">
    <source>
        <dbReference type="Proteomes" id="UP001055057"/>
    </source>
</evidence>